<gene>
    <name evidence="4" type="ORF">C9J27_16680</name>
</gene>
<accession>A0A2T3KEU2</accession>
<dbReference type="AlphaFoldDB" id="A0A2T3KEU2"/>
<evidence type="ECO:0000256" key="1">
    <source>
        <dbReference type="ARBA" id="ARBA00022827"/>
    </source>
</evidence>
<keyword evidence="1" id="KW-0274">FAD</keyword>
<dbReference type="PANTHER" id="PTHR43762">
    <property type="entry name" value="L-GULONOLACTONE OXIDASE"/>
    <property type="match status" value="1"/>
</dbReference>
<proteinExistence type="predicted"/>
<comment type="caution">
    <text evidence="4">The sequence shown here is derived from an EMBL/GenBank/DDBJ whole genome shotgun (WGS) entry which is preliminary data.</text>
</comment>
<feature type="domain" description="FAD-binding PCMH-type" evidence="3">
    <location>
        <begin position="4"/>
        <end position="172"/>
    </location>
</feature>
<dbReference type="InterPro" id="IPR036318">
    <property type="entry name" value="FAD-bd_PCMH-like_sf"/>
</dbReference>
<keyword evidence="2" id="KW-1133">Transmembrane helix</keyword>
<dbReference type="EMBL" id="PYNF01000016">
    <property type="protein sequence ID" value="PSU96208.1"/>
    <property type="molecule type" value="Genomic_DNA"/>
</dbReference>
<dbReference type="GO" id="GO:0071949">
    <property type="term" value="F:FAD binding"/>
    <property type="evidence" value="ECO:0007669"/>
    <property type="project" value="InterPro"/>
</dbReference>
<dbReference type="PANTHER" id="PTHR43762:SF1">
    <property type="entry name" value="D-ARABINONO-1,4-LACTONE OXIDASE"/>
    <property type="match status" value="1"/>
</dbReference>
<sequence>MNITSWGKYPYIDATVNYLQFKSQTIALQPHTIARGLGRSYGDSALSAHIIDCHKLDYFQSFDSETGLLTCNAGVSLEAILQYFVPKGWFLPVTPGTKFVTVGGAIASDVHGKNHHLSGCFSDHVQSFELLTVNSGILKCSRSNYSNLFYATCGGMGLTGIILSVSFHLLPIKSAYIKQKTIKSNNLKQLLSLFETNKHYTYSVAWIDCSATGESLGRSLLILGEHAETGPLTTHQKSKFTIPFYFPTTLLNPHTIKIFNALYFRRVRHQETTATVHYDPFFYPLDSIRNWNNIYGKKGFTQYQFVIPKSAGINGLTEILTTVSNSKQNSLLAVLKLFGKKNANYLSFPIEGYTLALDFKLTPKVLALLDELDAIVTKLNGRLYLSKDVRMSEKMFKAGYPQWTSFQAIRQHYQADKVFQSLQSLRIGL</sequence>
<dbReference type="Gene3D" id="3.30.465.10">
    <property type="match status" value="1"/>
</dbReference>
<dbReference type="Pfam" id="PF01565">
    <property type="entry name" value="FAD_binding_4"/>
    <property type="match status" value="1"/>
</dbReference>
<keyword evidence="2" id="KW-0812">Transmembrane</keyword>
<dbReference type="SUPFAM" id="SSF56176">
    <property type="entry name" value="FAD-binding/transporter-associated domain-like"/>
    <property type="match status" value="1"/>
</dbReference>
<dbReference type="Proteomes" id="UP000241426">
    <property type="component" value="Unassembled WGS sequence"/>
</dbReference>
<evidence type="ECO:0000256" key="2">
    <source>
        <dbReference type="SAM" id="Phobius"/>
    </source>
</evidence>
<evidence type="ECO:0000313" key="5">
    <source>
        <dbReference type="Proteomes" id="UP000241426"/>
    </source>
</evidence>
<dbReference type="RefSeq" id="WP_058120345.1">
    <property type="nucleotide sequence ID" value="NZ_LNTE01000017.1"/>
</dbReference>
<reference evidence="4 5" key="1">
    <citation type="submission" date="2018-01" db="EMBL/GenBank/DDBJ databases">
        <title>Whole genome sequencing of Histamine producing bacteria.</title>
        <authorList>
            <person name="Butler K."/>
        </authorList>
    </citation>
    <scope>NUCLEOTIDE SEQUENCE [LARGE SCALE GENOMIC DNA]</scope>
    <source>
        <strain evidence="4 5">FS-7.2</strain>
    </source>
</reference>
<evidence type="ECO:0000259" key="3">
    <source>
        <dbReference type="PROSITE" id="PS51387"/>
    </source>
</evidence>
<dbReference type="InterPro" id="IPR016169">
    <property type="entry name" value="FAD-bd_PCMH_sub2"/>
</dbReference>
<feature type="transmembrane region" description="Helical" evidence="2">
    <location>
        <begin position="148"/>
        <end position="170"/>
    </location>
</feature>
<dbReference type="InterPro" id="IPR006094">
    <property type="entry name" value="Oxid_FAD_bind_N"/>
</dbReference>
<dbReference type="InterPro" id="IPR016166">
    <property type="entry name" value="FAD-bd_PCMH"/>
</dbReference>
<protein>
    <submittedName>
        <fullName evidence="4">FAD-binding oxidoreductase</fullName>
    </submittedName>
</protein>
<keyword evidence="2" id="KW-0472">Membrane</keyword>
<organism evidence="4 5">
    <name type="scientific">Photobacterium kishitanii</name>
    <dbReference type="NCBI Taxonomy" id="318456"/>
    <lineage>
        <taxon>Bacteria</taxon>
        <taxon>Pseudomonadati</taxon>
        <taxon>Pseudomonadota</taxon>
        <taxon>Gammaproteobacteria</taxon>
        <taxon>Vibrionales</taxon>
        <taxon>Vibrionaceae</taxon>
        <taxon>Photobacterium</taxon>
    </lineage>
</organism>
<dbReference type="InterPro" id="IPR010031">
    <property type="entry name" value="FAD_lactone_oxidase-like"/>
</dbReference>
<evidence type="ECO:0000313" key="4">
    <source>
        <dbReference type="EMBL" id="PSU96208.1"/>
    </source>
</evidence>
<keyword evidence="1" id="KW-0285">Flavoprotein</keyword>
<dbReference type="PROSITE" id="PS51387">
    <property type="entry name" value="FAD_PCMH"/>
    <property type="match status" value="1"/>
</dbReference>
<name>A0A2T3KEU2_9GAMM</name>
<dbReference type="GO" id="GO:0016899">
    <property type="term" value="F:oxidoreductase activity, acting on the CH-OH group of donors, oxygen as acceptor"/>
    <property type="evidence" value="ECO:0007669"/>
    <property type="project" value="InterPro"/>
</dbReference>